<feature type="transmembrane region" description="Helical" evidence="8">
    <location>
        <begin position="21"/>
        <end position="42"/>
    </location>
</feature>
<feature type="compositionally biased region" description="Basic and acidic residues" evidence="7">
    <location>
        <begin position="644"/>
        <end position="658"/>
    </location>
</feature>
<evidence type="ECO:0000313" key="11">
    <source>
        <dbReference type="EMBL" id="GAA3104533.1"/>
    </source>
</evidence>
<feature type="transmembrane region" description="Helical" evidence="8">
    <location>
        <begin position="830"/>
        <end position="855"/>
    </location>
</feature>
<feature type="transmembrane region" description="Helical" evidence="8">
    <location>
        <begin position="926"/>
        <end position="953"/>
    </location>
</feature>
<dbReference type="RefSeq" id="WP_344521363.1">
    <property type="nucleotide sequence ID" value="NZ_BAAAUG010000042.1"/>
</dbReference>
<accession>A0ABP6MIZ3</accession>
<dbReference type="Pfam" id="PF00005">
    <property type="entry name" value="ABC_tran"/>
    <property type="match status" value="2"/>
</dbReference>
<evidence type="ECO:0000256" key="1">
    <source>
        <dbReference type="ARBA" id="ARBA00004651"/>
    </source>
</evidence>
<dbReference type="InterPro" id="IPR027417">
    <property type="entry name" value="P-loop_NTPase"/>
</dbReference>
<dbReference type="InterPro" id="IPR036640">
    <property type="entry name" value="ABC1_TM_sf"/>
</dbReference>
<name>A0ABP6MIZ3_9ACTN</name>
<keyword evidence="6 8" id="KW-0472">Membrane</keyword>
<feature type="region of interest" description="Disordered" evidence="7">
    <location>
        <begin position="334"/>
        <end position="358"/>
    </location>
</feature>
<keyword evidence="3" id="KW-0547">Nucleotide-binding</keyword>
<dbReference type="SUPFAM" id="SSF52540">
    <property type="entry name" value="P-loop containing nucleoside triphosphate hydrolases"/>
    <property type="match status" value="2"/>
</dbReference>
<feature type="transmembrane region" description="Helical" evidence="8">
    <location>
        <begin position="156"/>
        <end position="179"/>
    </location>
</feature>
<dbReference type="Gene3D" id="3.40.50.300">
    <property type="entry name" value="P-loop containing nucleotide triphosphate hydrolases"/>
    <property type="match status" value="2"/>
</dbReference>
<dbReference type="Gene3D" id="1.20.1560.10">
    <property type="entry name" value="ABC transporter type 1, transmembrane domain"/>
    <property type="match status" value="1"/>
</dbReference>
<feature type="domain" description="ABC transporter" evidence="9">
    <location>
        <begin position="1036"/>
        <end position="1286"/>
    </location>
</feature>
<dbReference type="SMART" id="SM00382">
    <property type="entry name" value="AAA"/>
    <property type="match status" value="2"/>
</dbReference>
<evidence type="ECO:0008006" key="13">
    <source>
        <dbReference type="Google" id="ProtNLM"/>
    </source>
</evidence>
<dbReference type="PROSITE" id="PS50893">
    <property type="entry name" value="ABC_TRANSPORTER_2"/>
    <property type="match status" value="2"/>
</dbReference>
<dbReference type="PROSITE" id="PS00211">
    <property type="entry name" value="ABC_TRANSPORTER_1"/>
    <property type="match status" value="1"/>
</dbReference>
<feature type="domain" description="ABC transmembrane type-1" evidence="10">
    <location>
        <begin position="815"/>
        <end position="988"/>
    </location>
</feature>
<dbReference type="InterPro" id="IPR003593">
    <property type="entry name" value="AAA+_ATPase"/>
</dbReference>
<feature type="transmembrane region" description="Helical" evidence="8">
    <location>
        <begin position="256"/>
        <end position="279"/>
    </location>
</feature>
<dbReference type="EMBL" id="BAAAUG010000042">
    <property type="protein sequence ID" value="GAA3104533.1"/>
    <property type="molecule type" value="Genomic_DNA"/>
</dbReference>
<evidence type="ECO:0000313" key="12">
    <source>
        <dbReference type="Proteomes" id="UP001501637"/>
    </source>
</evidence>
<feature type="transmembrane region" description="Helical" evidence="8">
    <location>
        <begin position="285"/>
        <end position="304"/>
    </location>
</feature>
<protein>
    <recommendedName>
        <fullName evidence="13">ABC transporter</fullName>
    </recommendedName>
</protein>
<evidence type="ECO:0000256" key="2">
    <source>
        <dbReference type="ARBA" id="ARBA00022692"/>
    </source>
</evidence>
<feature type="transmembrane region" description="Helical" evidence="8">
    <location>
        <begin position="745"/>
        <end position="769"/>
    </location>
</feature>
<dbReference type="PANTHER" id="PTHR43394:SF1">
    <property type="entry name" value="ATP-BINDING CASSETTE SUB-FAMILY B MEMBER 10, MITOCHONDRIAL"/>
    <property type="match status" value="1"/>
</dbReference>
<keyword evidence="12" id="KW-1185">Reference proteome</keyword>
<dbReference type="SUPFAM" id="SSF90123">
    <property type="entry name" value="ABC transporter transmembrane region"/>
    <property type="match status" value="2"/>
</dbReference>
<gene>
    <name evidence="11" type="ORF">GCM10010449_29490</name>
</gene>
<evidence type="ECO:0000259" key="9">
    <source>
        <dbReference type="PROSITE" id="PS50893"/>
    </source>
</evidence>
<feature type="transmembrane region" description="Helical" evidence="8">
    <location>
        <begin position="704"/>
        <end position="725"/>
    </location>
</feature>
<feature type="transmembrane region" description="Helical" evidence="8">
    <location>
        <begin position="959"/>
        <end position="990"/>
    </location>
</feature>
<evidence type="ECO:0000256" key="8">
    <source>
        <dbReference type="SAM" id="Phobius"/>
    </source>
</evidence>
<dbReference type="InterPro" id="IPR017871">
    <property type="entry name" value="ABC_transporter-like_CS"/>
</dbReference>
<keyword evidence="5 8" id="KW-1133">Transmembrane helix</keyword>
<evidence type="ECO:0000256" key="3">
    <source>
        <dbReference type="ARBA" id="ARBA00022741"/>
    </source>
</evidence>
<comment type="subcellular location">
    <subcellularLocation>
        <location evidence="1">Cell membrane</location>
        <topology evidence="1">Multi-pass membrane protein</topology>
    </subcellularLocation>
</comment>
<dbReference type="PROSITE" id="PS50929">
    <property type="entry name" value="ABC_TM1F"/>
    <property type="match status" value="1"/>
</dbReference>
<evidence type="ECO:0000256" key="7">
    <source>
        <dbReference type="SAM" id="MobiDB-lite"/>
    </source>
</evidence>
<dbReference type="Proteomes" id="UP001501637">
    <property type="component" value="Unassembled WGS sequence"/>
</dbReference>
<evidence type="ECO:0000256" key="4">
    <source>
        <dbReference type="ARBA" id="ARBA00022840"/>
    </source>
</evidence>
<sequence length="1292" mass="136707">MRTWQEWTAAVRLLWRAGPRHTAALAATVVCGALTGPLIVVATGRLVGVLPGAVEAGAGSAEAQSALVTLIAFGALTLVRTGLRALESGLAAVLRLRAAGVVEDRTIAAGTGPDGIGHLEEPGYADTLRLATEQGTRPDQLASLLPEIVRPRLEGMGLLVLLAPLAWWAPPLLGIAAVLTYRSYLRLSRQVHGSMESASAVIRRAGYLRSLAVDPEPAKEIRVFGLGDWLAERMTGVWQSGMARVWASRGTAARRAYGAVGFVVLAEGVVFGYAAFAAARGDLGLTQLVISAQAALALPALGWVGDDDLMVRDALLGLRSLAALESRGAADNSARLARGPEGTCANGRRQAGNGHTNGRAPAVRRRIAFESVDFTYPGTDKPVLRGLDLEIPAGASVAIVGANGSGKTTLIKLLARLYEPDAGRITSDGADVRECDVRQWRRGISVVFQDFVKYPLTLRENVAMGAPDIGGDPHALEQALELADGSELPRRLGAGWDTVLSRQFAGGSDLSAGQWQRVALARAFLAARSGAVLVLDEPTAHLDARAEADFFDRFLTVSGGATTILVSHRFSGVRKASLIHVMDGGRIVESGTHDALMALGGKYARMYRLQADRFVDGETGLGSGAAACEPEGLPSAAAAPRRPARSDGARQPVEREVPEGAGGPGPPEVPEEFEPSEPSERGWRSVLDALRTLVVESFRESWKLAVLGLLLVPAAAGLAAVQALWLRSMAEGAQQELLESTVTAALLLVVSLGVWEAVELAAIGARIGLSERVGFAFDRLLARLTAGIPGLRHQESPAFQDRLHLLRDRTLAMGALLNWVLNLLEQLGGFLVTAALLATVHPALLVLPLIGVLALRLQISARGVIARAQEATAADYRLAARLARLATSPEAGKELRVFEAGPELWGRVRELRSRADGVTSRAQWRFAAIGCAAGLLNSLGLIGAVAFVVHLAVAGHTTLGAVLLAVVLAGRFTGHVGGLVQATGAVVELLQSAERLRWLRTYAEQASLAPAVTAAGPATSSGAAWTPVPSRLRQGIAVEGLSFRYPGTAVTTLHDVELRLPAGGVVALVGENGSGKSTLVKLLCRMYEPTLGRITVDGVHLDALAPEQWRERLGAAFEDFVRFEFALRETVGVGDLTRIADPRAVLGALDRAGAADLPGTLPDGPDTQLGSRWERGIDLSTGQWQKLALARALMRPAPLLRILDEPTAALDAETEHVIFERYIEAARRPGTDGGEPDTVTLLVSHRFSTVRGADLIVVLDHGRVAETGSHEELLAHGGRYAQMYGLQARAYR</sequence>
<keyword evidence="2 8" id="KW-0812">Transmembrane</keyword>
<feature type="region of interest" description="Disordered" evidence="7">
    <location>
        <begin position="626"/>
        <end position="681"/>
    </location>
</feature>
<evidence type="ECO:0000256" key="6">
    <source>
        <dbReference type="ARBA" id="ARBA00023136"/>
    </source>
</evidence>
<dbReference type="PANTHER" id="PTHR43394">
    <property type="entry name" value="ATP-DEPENDENT PERMEASE MDL1, MITOCHONDRIAL"/>
    <property type="match status" value="1"/>
</dbReference>
<organism evidence="11 12">
    <name type="scientific">Streptomyces rectiviolaceus</name>
    <dbReference type="NCBI Taxonomy" id="332591"/>
    <lineage>
        <taxon>Bacteria</taxon>
        <taxon>Bacillati</taxon>
        <taxon>Actinomycetota</taxon>
        <taxon>Actinomycetes</taxon>
        <taxon>Kitasatosporales</taxon>
        <taxon>Streptomycetaceae</taxon>
        <taxon>Streptomyces</taxon>
    </lineage>
</organism>
<evidence type="ECO:0000256" key="5">
    <source>
        <dbReference type="ARBA" id="ARBA00022989"/>
    </source>
</evidence>
<dbReference type="InterPro" id="IPR011527">
    <property type="entry name" value="ABC1_TM_dom"/>
</dbReference>
<keyword evidence="4" id="KW-0067">ATP-binding</keyword>
<proteinExistence type="predicted"/>
<dbReference type="InterPro" id="IPR003439">
    <property type="entry name" value="ABC_transporter-like_ATP-bd"/>
</dbReference>
<reference evidence="12" key="1">
    <citation type="journal article" date="2019" name="Int. J. Syst. Evol. Microbiol.">
        <title>The Global Catalogue of Microorganisms (GCM) 10K type strain sequencing project: providing services to taxonomists for standard genome sequencing and annotation.</title>
        <authorList>
            <consortium name="The Broad Institute Genomics Platform"/>
            <consortium name="The Broad Institute Genome Sequencing Center for Infectious Disease"/>
            <person name="Wu L."/>
            <person name="Ma J."/>
        </authorList>
    </citation>
    <scope>NUCLEOTIDE SEQUENCE [LARGE SCALE GENOMIC DNA]</scope>
    <source>
        <strain evidence="12">JCM 9092</strain>
    </source>
</reference>
<comment type="caution">
    <text evidence="11">The sequence shown here is derived from an EMBL/GenBank/DDBJ whole genome shotgun (WGS) entry which is preliminary data.</text>
</comment>
<evidence type="ECO:0000259" key="10">
    <source>
        <dbReference type="PROSITE" id="PS50929"/>
    </source>
</evidence>
<dbReference type="InterPro" id="IPR039421">
    <property type="entry name" value="Type_1_exporter"/>
</dbReference>
<feature type="domain" description="ABC transporter" evidence="9">
    <location>
        <begin position="367"/>
        <end position="609"/>
    </location>
</feature>